<organism evidence="3 4">
    <name type="scientific">Pacificibacter maritimus</name>
    <dbReference type="NCBI Taxonomy" id="762213"/>
    <lineage>
        <taxon>Bacteria</taxon>
        <taxon>Pseudomonadati</taxon>
        <taxon>Pseudomonadota</taxon>
        <taxon>Alphaproteobacteria</taxon>
        <taxon>Rhodobacterales</taxon>
        <taxon>Roseobacteraceae</taxon>
        <taxon>Pacificibacter</taxon>
    </lineage>
</organism>
<dbReference type="Gene3D" id="3.40.50.1820">
    <property type="entry name" value="alpha/beta hydrolase"/>
    <property type="match status" value="1"/>
</dbReference>
<keyword evidence="4" id="KW-1185">Reference proteome</keyword>
<dbReference type="Pfam" id="PF07859">
    <property type="entry name" value="Abhydrolase_3"/>
    <property type="match status" value="1"/>
</dbReference>
<dbReference type="AlphaFoldDB" id="A0A3N4VGV3"/>
<dbReference type="PANTHER" id="PTHR48081:SF8">
    <property type="entry name" value="ALPHA_BETA HYDROLASE FOLD-3 DOMAIN-CONTAINING PROTEIN-RELATED"/>
    <property type="match status" value="1"/>
</dbReference>
<accession>A0A3N4VGV3</accession>
<evidence type="ECO:0000313" key="4">
    <source>
        <dbReference type="Proteomes" id="UP000269689"/>
    </source>
</evidence>
<reference evidence="3 4" key="1">
    <citation type="submission" date="2018-11" db="EMBL/GenBank/DDBJ databases">
        <title>Genomic Encyclopedia of Type Strains, Phase IV (KMG-IV): sequencing the most valuable type-strain genomes for metagenomic binning, comparative biology and taxonomic classification.</title>
        <authorList>
            <person name="Goeker M."/>
        </authorList>
    </citation>
    <scope>NUCLEOTIDE SEQUENCE [LARGE SCALE GENOMIC DNA]</scope>
    <source>
        <strain evidence="3 4">DSM 104731</strain>
    </source>
</reference>
<name>A0A3N4VGV3_9RHOB</name>
<protein>
    <submittedName>
        <fullName evidence="3">Acetyl esterase</fullName>
    </submittedName>
</protein>
<dbReference type="InterPro" id="IPR050300">
    <property type="entry name" value="GDXG_lipolytic_enzyme"/>
</dbReference>
<feature type="domain" description="Alpha/beta hydrolase fold-3" evidence="2">
    <location>
        <begin position="91"/>
        <end position="299"/>
    </location>
</feature>
<dbReference type="InterPro" id="IPR029058">
    <property type="entry name" value="AB_hydrolase_fold"/>
</dbReference>
<comment type="caution">
    <text evidence="3">The sequence shown here is derived from an EMBL/GenBank/DDBJ whole genome shotgun (WGS) entry which is preliminary data.</text>
</comment>
<dbReference type="InterPro" id="IPR013094">
    <property type="entry name" value="AB_hydrolase_3"/>
</dbReference>
<proteinExistence type="predicted"/>
<evidence type="ECO:0000256" key="1">
    <source>
        <dbReference type="ARBA" id="ARBA00022801"/>
    </source>
</evidence>
<dbReference type="Proteomes" id="UP000269689">
    <property type="component" value="Unassembled WGS sequence"/>
</dbReference>
<gene>
    <name evidence="3" type="ORF">EDD53_1309</name>
</gene>
<keyword evidence="1" id="KW-0378">Hydrolase</keyword>
<dbReference type="OrthoDB" id="9806180at2"/>
<evidence type="ECO:0000259" key="2">
    <source>
        <dbReference type="Pfam" id="PF07859"/>
    </source>
</evidence>
<dbReference type="PANTHER" id="PTHR48081">
    <property type="entry name" value="AB HYDROLASE SUPERFAMILY PROTEIN C4A8.06C"/>
    <property type="match status" value="1"/>
</dbReference>
<dbReference type="EMBL" id="RKQK01000001">
    <property type="protein sequence ID" value="RPE72164.1"/>
    <property type="molecule type" value="Genomic_DNA"/>
</dbReference>
<dbReference type="RefSeq" id="WP_123792307.1">
    <property type="nucleotide sequence ID" value="NZ_RKQK01000001.1"/>
</dbReference>
<sequence>MKLPSHLRDHYATLDPDVREILEWNAQNAAPHNASVAELRRRHTEMAAVFDVVPAHVASTTDHTVPNTRQPASIRIYDPVETCTGGDGAAIFFAHGGAWVVGNVESHDNLCRQICAATGVKVISADYGMAPENPFPHQTQDCICIYDWVLSKAADFGIKPEKIILCGDSSGANLVTVLSHELKGRHGDMPIGQVLIYPSVALSKHRDYPSWKTYPTGYLIGEASLARTIEHYLRNEADLTDPRVSPLLFEDFSGLPPALVITAEHDPIRDGGREYAEKLISAGVETHFLECPGTIHGFMTYGKPWTEIERALRQITTFVQQSCLT</sequence>
<dbReference type="GO" id="GO:0016787">
    <property type="term" value="F:hydrolase activity"/>
    <property type="evidence" value="ECO:0007669"/>
    <property type="project" value="UniProtKB-KW"/>
</dbReference>
<dbReference type="SUPFAM" id="SSF53474">
    <property type="entry name" value="alpha/beta-Hydrolases"/>
    <property type="match status" value="1"/>
</dbReference>
<evidence type="ECO:0000313" key="3">
    <source>
        <dbReference type="EMBL" id="RPE72164.1"/>
    </source>
</evidence>